<dbReference type="SUPFAM" id="SSF48208">
    <property type="entry name" value="Six-hairpin glycosidases"/>
    <property type="match status" value="1"/>
</dbReference>
<organism evidence="2 3">
    <name type="scientific">Beta vulgaris subsp. vulgaris</name>
    <name type="common">Beet</name>
    <dbReference type="NCBI Taxonomy" id="3555"/>
    <lineage>
        <taxon>Eukaryota</taxon>
        <taxon>Viridiplantae</taxon>
        <taxon>Streptophyta</taxon>
        <taxon>Embryophyta</taxon>
        <taxon>Tracheophyta</taxon>
        <taxon>Spermatophyta</taxon>
        <taxon>Magnoliopsida</taxon>
        <taxon>eudicotyledons</taxon>
        <taxon>Gunneridae</taxon>
        <taxon>Pentapetalae</taxon>
        <taxon>Caryophyllales</taxon>
        <taxon>Chenopodiaceae</taxon>
        <taxon>Betoideae</taxon>
        <taxon>Beta</taxon>
    </lineage>
</organism>
<dbReference type="OrthoDB" id="1923667at2759"/>
<dbReference type="InterPro" id="IPR024705">
    <property type="entry name" value="Ssp411"/>
</dbReference>
<evidence type="ECO:0000313" key="3">
    <source>
        <dbReference type="Proteomes" id="UP000035740"/>
    </source>
</evidence>
<proteinExistence type="predicted"/>
<reference evidence="2 3" key="1">
    <citation type="journal article" date="2014" name="Nature">
        <title>The genome of the recently domesticated crop plant sugar beet (Beta vulgaris).</title>
        <authorList>
            <person name="Dohm J.C."/>
            <person name="Minoche A.E."/>
            <person name="Holtgrawe D."/>
            <person name="Capella-Gutierrez S."/>
            <person name="Zakrzewski F."/>
            <person name="Tafer H."/>
            <person name="Rupp O."/>
            <person name="Sorensen T.R."/>
            <person name="Stracke R."/>
            <person name="Reinhardt R."/>
            <person name="Goesmann A."/>
            <person name="Kraft T."/>
            <person name="Schulz B."/>
            <person name="Stadler P.F."/>
            <person name="Schmidt T."/>
            <person name="Gabaldon T."/>
            <person name="Lehrach H."/>
            <person name="Weisshaar B."/>
            <person name="Himmelbauer H."/>
        </authorList>
    </citation>
    <scope>NUCLEOTIDE SEQUENCE [LARGE SCALE GENOMIC DNA]</scope>
    <source>
        <tissue evidence="2">Taproot</tissue>
    </source>
</reference>
<sequence>MIITVFTFTVLMYVFLVKYHDPVVRPLPLTGTYDSVNGGFGSAPKFPRPVETQLMLYHSKKMRDSGKGARADDGSQMVYFTLQYMAKGGIHDHVGGGFHRYSVDEYWHVPHFEKMLYDQGQLVNVYLDAFAITRDLQYSNVARDVLDYLRRDMIGQEGEIFSAEDADSAETEGAARFIFHNNSRRSKNLKQKKVTTFRG</sequence>
<evidence type="ECO:0000313" key="2">
    <source>
        <dbReference type="EMBL" id="KMT05913.1"/>
    </source>
</evidence>
<name>A0A0J8C149_BETVV</name>
<dbReference type="Gramene" id="KMT05913">
    <property type="protein sequence ID" value="KMT05913"/>
    <property type="gene ID" value="BVRB_7g164940"/>
</dbReference>
<keyword evidence="1" id="KW-0732">Signal</keyword>
<dbReference type="AlphaFoldDB" id="A0A0J8C149"/>
<dbReference type="GO" id="GO:0005975">
    <property type="term" value="P:carbohydrate metabolic process"/>
    <property type="evidence" value="ECO:0007669"/>
    <property type="project" value="InterPro"/>
</dbReference>
<dbReference type="InterPro" id="IPR008928">
    <property type="entry name" value="6-hairpin_glycosidase_sf"/>
</dbReference>
<gene>
    <name evidence="2" type="ORF">BVRB_7g164940</name>
</gene>
<keyword evidence="3" id="KW-1185">Reference proteome</keyword>
<feature type="signal peptide" evidence="1">
    <location>
        <begin position="1"/>
        <end position="19"/>
    </location>
</feature>
<dbReference type="eggNOG" id="KOG2244">
    <property type="taxonomic scope" value="Eukaryota"/>
</dbReference>
<feature type="chain" id="PRO_5005295036" evidence="1">
    <location>
        <begin position="20"/>
        <end position="199"/>
    </location>
</feature>
<evidence type="ECO:0000256" key="1">
    <source>
        <dbReference type="SAM" id="SignalP"/>
    </source>
</evidence>
<protein>
    <submittedName>
        <fullName evidence="2">Uncharacterized protein</fullName>
    </submittedName>
</protein>
<dbReference type="Proteomes" id="UP000035740">
    <property type="component" value="Chromosome 7"/>
</dbReference>
<dbReference type="GO" id="GO:0009507">
    <property type="term" value="C:chloroplast"/>
    <property type="evidence" value="ECO:0007669"/>
    <property type="project" value="TreeGrafter"/>
</dbReference>
<dbReference type="PANTHER" id="PTHR42899">
    <property type="entry name" value="SPERMATOGENESIS-ASSOCIATED PROTEIN 20"/>
    <property type="match status" value="1"/>
</dbReference>
<dbReference type="EMBL" id="KQ090145">
    <property type="protein sequence ID" value="KMT05913.1"/>
    <property type="molecule type" value="Genomic_DNA"/>
</dbReference>
<accession>A0A0J8C149</accession>
<dbReference type="PANTHER" id="PTHR42899:SF1">
    <property type="entry name" value="SPERMATOGENESIS-ASSOCIATED PROTEIN 20"/>
    <property type="match status" value="1"/>
</dbReference>